<name>F9GCY0_FUSOF</name>
<evidence type="ECO:0000256" key="2">
    <source>
        <dbReference type="ARBA" id="ARBA00022630"/>
    </source>
</evidence>
<gene>
    <name evidence="7" type="ORF">FOXB_16513</name>
</gene>
<organism evidence="7">
    <name type="scientific">Fusarium oxysporum (strain Fo5176)</name>
    <name type="common">Fusarium vascular wilt</name>
    <dbReference type="NCBI Taxonomy" id="660025"/>
    <lineage>
        <taxon>Eukaryota</taxon>
        <taxon>Fungi</taxon>
        <taxon>Dikarya</taxon>
        <taxon>Ascomycota</taxon>
        <taxon>Pezizomycotina</taxon>
        <taxon>Sordariomycetes</taxon>
        <taxon>Hypocreomycetidae</taxon>
        <taxon>Hypocreales</taxon>
        <taxon>Nectriaceae</taxon>
        <taxon>Fusarium</taxon>
        <taxon>Fusarium oxysporum species complex</taxon>
    </lineage>
</organism>
<feature type="compositionally biased region" description="Polar residues" evidence="5">
    <location>
        <begin position="438"/>
        <end position="471"/>
    </location>
</feature>
<evidence type="ECO:0000256" key="3">
    <source>
        <dbReference type="ARBA" id="ARBA00022827"/>
    </source>
</evidence>
<comment type="similarity">
    <text evidence="1">Belongs to the oxygen-dependent FAD-linked oxidoreductase family.</text>
</comment>
<dbReference type="InterPro" id="IPR036396">
    <property type="entry name" value="Cyt_P450_sf"/>
</dbReference>
<evidence type="ECO:0000256" key="1">
    <source>
        <dbReference type="ARBA" id="ARBA00005466"/>
    </source>
</evidence>
<dbReference type="SUPFAM" id="SSF48264">
    <property type="entry name" value="Cytochrome P450"/>
    <property type="match status" value="1"/>
</dbReference>
<dbReference type="GO" id="GO:0004497">
    <property type="term" value="F:monooxygenase activity"/>
    <property type="evidence" value="ECO:0007669"/>
    <property type="project" value="InterPro"/>
</dbReference>
<keyword evidence="4" id="KW-0560">Oxidoreductase</keyword>
<dbReference type="GO" id="GO:0016705">
    <property type="term" value="F:oxidoreductase activity, acting on paired donors, with incorporation or reduction of molecular oxygen"/>
    <property type="evidence" value="ECO:0007669"/>
    <property type="project" value="InterPro"/>
</dbReference>
<accession>F9GCY0</accession>
<dbReference type="STRING" id="660025.F9GCY0"/>
<evidence type="ECO:0000256" key="4">
    <source>
        <dbReference type="ARBA" id="ARBA00023002"/>
    </source>
</evidence>
<protein>
    <recommendedName>
        <fullName evidence="6">FAD-binding PCMH-type domain-containing protein</fullName>
    </recommendedName>
</protein>
<dbReference type="Pfam" id="PF00067">
    <property type="entry name" value="p450"/>
    <property type="match status" value="1"/>
</dbReference>
<dbReference type="GO" id="GO:0071949">
    <property type="term" value="F:FAD binding"/>
    <property type="evidence" value="ECO:0007669"/>
    <property type="project" value="InterPro"/>
</dbReference>
<dbReference type="InterPro" id="IPR016169">
    <property type="entry name" value="FAD-bd_PCMH_sub2"/>
</dbReference>
<dbReference type="PANTHER" id="PTHR42973:SF13">
    <property type="entry name" value="FAD-BINDING PCMH-TYPE DOMAIN-CONTAINING PROTEIN"/>
    <property type="match status" value="1"/>
</dbReference>
<dbReference type="InterPro" id="IPR036318">
    <property type="entry name" value="FAD-bd_PCMH-like_sf"/>
</dbReference>
<dbReference type="InterPro" id="IPR006093">
    <property type="entry name" value="Oxy_OxRdtase_FAD_BS"/>
</dbReference>
<dbReference type="GO" id="GO:0020037">
    <property type="term" value="F:heme binding"/>
    <property type="evidence" value="ECO:0007669"/>
    <property type="project" value="InterPro"/>
</dbReference>
<dbReference type="PROSITE" id="PS51387">
    <property type="entry name" value="FAD_PCMH"/>
    <property type="match status" value="1"/>
</dbReference>
<evidence type="ECO:0000256" key="5">
    <source>
        <dbReference type="SAM" id="MobiDB-lite"/>
    </source>
</evidence>
<dbReference type="PANTHER" id="PTHR42973">
    <property type="entry name" value="BINDING OXIDOREDUCTASE, PUTATIVE (AFU_ORTHOLOGUE AFUA_1G17690)-RELATED"/>
    <property type="match status" value="1"/>
</dbReference>
<dbReference type="EMBL" id="AFQF01005267">
    <property type="protein sequence ID" value="EGU72978.1"/>
    <property type="molecule type" value="Genomic_DNA"/>
</dbReference>
<reference evidence="7" key="1">
    <citation type="journal article" date="2012" name="Mol. Plant Microbe Interact.">
        <title>A highly conserved effector in Fusarium oxysporum is required for full virulence on Arabidopsis.</title>
        <authorList>
            <person name="Thatcher L.F."/>
            <person name="Gardiner D.M."/>
            <person name="Kazan K."/>
            <person name="Manners J."/>
        </authorList>
    </citation>
    <scope>NUCLEOTIDE SEQUENCE [LARGE SCALE GENOMIC DNA]</scope>
    <source>
        <strain evidence="7">Fo5176</strain>
    </source>
</reference>
<dbReference type="AlphaFoldDB" id="F9GCY0"/>
<keyword evidence="2" id="KW-0285">Flavoprotein</keyword>
<dbReference type="InterPro" id="IPR001128">
    <property type="entry name" value="Cyt_P450"/>
</dbReference>
<evidence type="ECO:0000313" key="7">
    <source>
        <dbReference type="EMBL" id="EGU72978.1"/>
    </source>
</evidence>
<proteinExistence type="inferred from homology"/>
<keyword evidence="3" id="KW-0274">FAD</keyword>
<evidence type="ECO:0000259" key="6">
    <source>
        <dbReference type="PROSITE" id="PS51387"/>
    </source>
</evidence>
<dbReference type="OrthoDB" id="2151789at2759"/>
<feature type="region of interest" description="Disordered" evidence="5">
    <location>
        <begin position="438"/>
        <end position="475"/>
    </location>
</feature>
<dbReference type="InterPro" id="IPR050416">
    <property type="entry name" value="FAD-linked_Oxidoreductase"/>
</dbReference>
<feature type="domain" description="FAD-binding PCMH-type" evidence="6">
    <location>
        <begin position="811"/>
        <end position="982"/>
    </location>
</feature>
<dbReference type="Gene3D" id="3.30.465.10">
    <property type="match status" value="1"/>
</dbReference>
<comment type="caution">
    <text evidence="7">The sequence shown here is derived from an EMBL/GenBank/DDBJ whole genome shotgun (WGS) entry which is preliminary data.</text>
</comment>
<dbReference type="GO" id="GO:0005506">
    <property type="term" value="F:iron ion binding"/>
    <property type="evidence" value="ECO:0007669"/>
    <property type="project" value="InterPro"/>
</dbReference>
<dbReference type="SUPFAM" id="SSF56176">
    <property type="entry name" value="FAD-binding/transporter-associated domain-like"/>
    <property type="match status" value="1"/>
</dbReference>
<dbReference type="Pfam" id="PF01565">
    <property type="entry name" value="FAD_binding_4"/>
    <property type="match status" value="1"/>
</dbReference>
<dbReference type="InterPro" id="IPR016166">
    <property type="entry name" value="FAD-bd_PCMH"/>
</dbReference>
<dbReference type="InterPro" id="IPR006094">
    <property type="entry name" value="Oxid_FAD_bind_N"/>
</dbReference>
<sequence length="1255" mass="140366">MAQWSITDSHALRTIYNVSAPFPKDQYYEPFNTAGVRVDVFTEKSDSRHDCMCDFTFDQNQGYIDHSCNDEIFHYIDEFVLKAHLWGMIPTLSWILKPLQSIRDRIIPKKHSGNIIERAIKSYFDSMSSASDSLAEKPQRNIASKLLNIQATNSSNGLNDAEVMHLITFGLTAGTTDGGTWLSSILWHLMHNRDVLDKLMIELQEKFRKGELSRICSAQQAATCTYLDAVLQESLRMLPPLGGILPRTVPKGGMEVCGFKIPPGVMVGVPAYATQRLEEYFGSDPFSFRPERWLEGNRLPDMYLGWLTMRKLTRDVEIVPSLLLALDIETPDPDIAWEVVAGAGIHTHKFYARRAICDDAVCMHKLHIATNSPQLNIMKSRASMEALINDNETENMDVLLIQGPSVTTFQTLRSTPCLGNIIGGRGDGTVEVAVASSINGSTNNPTDDSTDGPTNDPTDGSNETSTDSPTDGSRDMGAIIRDELLCCRLKMNQDTCRREVSTVLGDQHHVLAVDRWFTGNHRFFETIELNRVLADIQASTSEVLRVFVEAATLDNEIPLLVSVMIQPSQEQTCRSDHRRMRSRRMLLLRAVTTIFAIENQELTWTPRRGDQRFKKIQIDFRLAERGNFGILCGIRRLQIAFSFKDISSESPKVRNPARWCGEGGDLDAVLSTLAKTRSTLLQVLVPSFSITQGTVWKIEMFNFKVLKCLILCQQECAEVESVIKTSRWYQPKDSIDNKIRVCLRDRFDQKYNAFFFRHRLALESRAFDMELEPNIDDVVNELVHKLPGGVIEPGQAQYRTVQESYWSGTQKDLAPRCFAQPRNSKEVAETVTSCVKAGVAFGIKSGGHGHFAGQSCLDGGIQIDLVKLDGIKINEDVGTVTVGTGCTWRSIYKKLEPLGLMVVGGRSADVGVGGFTLGGGISFYAGERGWAVDNVRSFEVVLANGSIVTATRENEPRLFKALRGGGSNFGIVTAFELETFPYDRIWGAQTTVNPTYRDQAIEAYADFNSKLWTDPKGHTILIFNHLYGKVEVLQYIVYTAPIPNRPIFDSLLKVPKLKSPLEIRDYSDLAAEIADLQGGHGHRHAVSTMTVQLDVDILKFSFEQFDQESVRMSKYAFGCLEFHAVPRSRNPADNAYNLPEDNKPLIVLMIAFGSPYRRYDYEVIHAQQCIIEKIKAEAKSRGLYHPFLFANYAGPFQDVLGSYGEQSLTALSEAANQYDPDQVFQNLQPGSFKLGVTCMISKCSRQASAPLPYTP</sequence>
<dbReference type="PROSITE" id="PS00862">
    <property type="entry name" value="OX2_COVAL_FAD"/>
    <property type="match status" value="1"/>
</dbReference>
<dbReference type="Gene3D" id="1.10.630.10">
    <property type="entry name" value="Cytochrome P450"/>
    <property type="match status" value="1"/>
</dbReference>